<feature type="disulfide bond" evidence="13">
    <location>
        <begin position="339"/>
        <end position="347"/>
    </location>
</feature>
<dbReference type="GO" id="GO:0006508">
    <property type="term" value="P:proteolysis"/>
    <property type="evidence" value="ECO:0007669"/>
    <property type="project" value="UniProtKB-KW"/>
</dbReference>
<feature type="active site" description="Proton donor 1" evidence="7">
    <location>
        <position position="728"/>
    </location>
</feature>
<keyword evidence="9 14" id="KW-0479">Metal-binding</keyword>
<dbReference type="SUPFAM" id="SSF55486">
    <property type="entry name" value="Metalloproteases ('zincins'), catalytic domain"/>
    <property type="match status" value="2"/>
</dbReference>
<keyword evidence="4 6" id="KW-0325">Glycoprotein</keyword>
<feature type="binding site" evidence="12">
    <location>
        <position position="1225"/>
    </location>
    <ligand>
        <name>Zn(2+)</name>
        <dbReference type="ChEBI" id="CHEBI:29105"/>
        <label>2</label>
        <note>catalytic</note>
    </ligand>
</feature>
<evidence type="ECO:0000256" key="15">
    <source>
        <dbReference type="SAM" id="MobiDB-lite"/>
    </source>
</evidence>
<feature type="region of interest" description="Disordered" evidence="15">
    <location>
        <begin position="152"/>
        <end position="176"/>
    </location>
</feature>
<dbReference type="GO" id="GO:0008237">
    <property type="term" value="F:metallopeptidase activity"/>
    <property type="evidence" value="ECO:0007669"/>
    <property type="project" value="UniProtKB-KW"/>
</dbReference>
<evidence type="ECO:0000256" key="10">
    <source>
        <dbReference type="PIRSR" id="PIRSR601548-4"/>
    </source>
</evidence>
<comment type="caution">
    <text evidence="16">The sequence shown here is derived from an EMBL/GenBank/DDBJ whole genome shotgun (WGS) entry which is preliminary data.</text>
</comment>
<keyword evidence="9 14" id="KW-0862">Zinc</keyword>
<accession>A0A226EKJ8</accession>
<evidence type="ECO:0000256" key="13">
    <source>
        <dbReference type="PROSITE-ProRule" id="PRU01355"/>
    </source>
</evidence>
<dbReference type="PANTHER" id="PTHR10514:SF27">
    <property type="entry name" value="ANGIOTENSIN-CONVERTING ENZYME"/>
    <property type="match status" value="1"/>
</dbReference>
<evidence type="ECO:0000256" key="5">
    <source>
        <dbReference type="PIRSR" id="PIRSR601548-1"/>
    </source>
</evidence>
<dbReference type="OrthoDB" id="10029630at2759"/>
<feature type="binding site" evidence="12">
    <location>
        <position position="1197"/>
    </location>
    <ligand>
        <name>Zn(2+)</name>
        <dbReference type="ChEBI" id="CHEBI:29105"/>
        <label>2</label>
        <note>catalytic</note>
    </ligand>
</feature>
<dbReference type="Pfam" id="PF01401">
    <property type="entry name" value="Peptidase_M2"/>
    <property type="match status" value="2"/>
</dbReference>
<dbReference type="EC" id="3.4.-.-" evidence="14"/>
<comment type="caution">
    <text evidence="13">Lacks conserved residue(s) required for the propagation of feature annotation.</text>
</comment>
<proteinExistence type="inferred from homology"/>
<dbReference type="PRINTS" id="PR00791">
    <property type="entry name" value="PEPDIPTASEA"/>
</dbReference>
<dbReference type="PANTHER" id="PTHR10514">
    <property type="entry name" value="ANGIOTENSIN-CONVERTING ENZYME"/>
    <property type="match status" value="1"/>
</dbReference>
<feature type="binding site" evidence="9">
    <location>
        <position position="1201"/>
    </location>
    <ligand>
        <name>Zn(2+)</name>
        <dbReference type="ChEBI" id="CHEBI:29105"/>
        <label>1</label>
        <note>catalytic</note>
    </ligand>
</feature>
<evidence type="ECO:0000313" key="16">
    <source>
        <dbReference type="EMBL" id="OXA57979.1"/>
    </source>
</evidence>
<comment type="similarity">
    <text evidence="1 13 14">Belongs to the peptidase M2 family.</text>
</comment>
<name>A0A226EKJ8_FOLCA</name>
<dbReference type="Gene3D" id="1.10.1370.30">
    <property type="match status" value="3"/>
</dbReference>
<protein>
    <recommendedName>
        <fullName evidence="14">Angiotensin-converting enzyme</fullName>
        <ecNumber evidence="14">3.4.-.-</ecNumber>
    </recommendedName>
</protein>
<evidence type="ECO:0000256" key="12">
    <source>
        <dbReference type="PIRSR" id="PIRSR601548-8"/>
    </source>
</evidence>
<dbReference type="PROSITE" id="PS52011">
    <property type="entry name" value="PEPTIDASE_M2"/>
    <property type="match status" value="2"/>
</dbReference>
<keyword evidence="3 10" id="KW-1015">Disulfide bond</keyword>
<feature type="glycosylation site" description="N-linked (GlcNAc...) asparagine" evidence="11">
    <location>
        <position position="965"/>
    </location>
</feature>
<evidence type="ECO:0000256" key="1">
    <source>
        <dbReference type="ARBA" id="ARBA00008139"/>
    </source>
</evidence>
<dbReference type="GO" id="GO:0046872">
    <property type="term" value="F:metal ion binding"/>
    <property type="evidence" value="ECO:0007669"/>
    <property type="project" value="UniProtKB-KW"/>
</dbReference>
<dbReference type="GO" id="GO:0005886">
    <property type="term" value="C:plasma membrane"/>
    <property type="evidence" value="ECO:0007669"/>
    <property type="project" value="TreeGrafter"/>
</dbReference>
<evidence type="ECO:0000256" key="6">
    <source>
        <dbReference type="PIRSR" id="PIRSR601548-10"/>
    </source>
</evidence>
<feature type="active site" description="Proton acceptor 1" evidence="5">
    <location>
        <position position="1198"/>
    </location>
</feature>
<dbReference type="GO" id="GO:0008241">
    <property type="term" value="F:peptidyl-dipeptidase activity"/>
    <property type="evidence" value="ECO:0007669"/>
    <property type="project" value="InterPro"/>
</dbReference>
<keyword evidence="2" id="KW-0732">Signal</keyword>
<evidence type="ECO:0000256" key="8">
    <source>
        <dbReference type="PIRSR" id="PIRSR601548-2"/>
    </source>
</evidence>
<evidence type="ECO:0000256" key="11">
    <source>
        <dbReference type="PIRSR" id="PIRSR601548-5"/>
    </source>
</evidence>
<feature type="active site" description="Proton donor 2" evidence="7">
    <location>
        <position position="1327"/>
    </location>
</feature>
<keyword evidence="14" id="KW-0482">Metalloprotease</keyword>
<sequence length="1444" mass="166430">LSTGAMHPFVLKHPSFMAGIDSIVLISFKKLAKARTSKRRNKSIRDRALQSKKLSSLNLLRGYENSLRNEIWTCPNRMFVSTSTSRIDMWSECSPRYYRILRTQEKDDDHNHLDGKDITIREPPTQQPPANSGWKNFNKKLHFRLKRKITFSSGSGPKSATCDVKEEEGDASVQESGYENKDKVPIIRTWTMGVAKTLYLLTALLATLWHPTACTTPKLAGKATDDEARQYLEEVLESRYSGACNTQITTRWAYITNVTTETAEASTAADTAFLEFQASIQAEILANFSNWREFNDSQVRREFQYLSIKGPARMPPTDVSNMNKLQSSMETAYATAAVCDFRNSSKCDLRLDPEIEEKLRTATDWDELAYYWTEWHNAMSNAVRPANYTLFIRWQNEMARANGFNDMSQMWLTGYDDESPDFDAVIFKRQMLDIWEELRPYYNILHAYVRMKLRRLPEYQDRITKYGYLPAHILGNMWGQDWAHLDNKTKPFPNAPSLDATDAMIRANYTTLKMFQESDKFFTDLGLLPMTPAFWNNSMLERPSDGREVVCHASAEDMCLGKGSTDFRIKQCTKVTMDDLVTVHHEMGHIEYFLQYTDEHYIFRDGANPGFHEAIGDALALAVVTPKHLQCVLNLDLGLDIDCSNTTVYQADTVTETDYNFLFITALQKFVFFPFAISMDSWRWEVFEGKMSEYNYNTRWWELRQKNQGIEPPFPRNASDFDATAKYHIVANVPYIRYFVSHILQFQFYEAMCKAAGEFDPDNNSSKPLYQCDFSGSRDAGTLLGNMMKLGFTRGWPTALEAITGSRNMSIAPLLNYFKPIFDLMQKDLVDNGEEPCFGPSCEEVAKKYLSEKLEKEASALHTKSAHAEWAYSTNLTNDEAKKEVEKVNLEYSSYEKKEWKEYISQFKYETFNDSAIRRQFKFLNDIGISALNESDVVEFNTVSSEMKKIYGTGKICPFSMQECNITTNGLSLNPDLEEILAKVKDYDEMAYVWKSWRDATGAKIRPLYYKYIDLQNKAAKANGYDNAGEYWIRKYESPDFRKDLEELWQDVKPLYAELHAYVRHKLVKEFPGKVKPDEPIPAHVLGNQWSQSFDNLYHFVVPYPNATSFDITEVLKQKFTPDVVGVRGIFEVANDFFLSLGLPDMKMAYGDKALIVKPKDREVVCHASAWDFSDGKDFRIKMCTNVDQKDFITIHHELGHINYYLNYKHQPLTFRTGANPGFHEAIGDVVALSVSTPKHMSTIGYLNFSESSHESTINYLTQIGLEKIAFLPFGYLIDNYRWKVFDGTIPKDKLEYHWLKMRNEYQGITPPFNRSEMDFDPGAKYHVPGGTPYIRYFVSFILQFQIHKTLCVEAGQYPQGPLHNCDIYKNAAAGTKFRKLMEAGFSKNWQDLLFEVTGTNKLDASAIKEYFKPLTDFLTELRTREGYPIGWSNTEFEKFYTPS</sequence>
<feature type="binding site" evidence="8">
    <location>
        <position position="1336"/>
    </location>
    <ligand>
        <name>chloride</name>
        <dbReference type="ChEBI" id="CHEBI:17996"/>
        <label>1</label>
    </ligand>
</feature>
<dbReference type="GO" id="GO:0004180">
    <property type="term" value="F:carboxypeptidase activity"/>
    <property type="evidence" value="ECO:0007669"/>
    <property type="project" value="UniProtKB-KW"/>
</dbReference>
<keyword evidence="14" id="KW-0378">Hydrolase</keyword>
<feature type="disulfide bond" evidence="10">
    <location>
        <begin position="1352"/>
        <end position="1366"/>
    </location>
</feature>
<evidence type="ECO:0000256" key="4">
    <source>
        <dbReference type="ARBA" id="ARBA00023180"/>
    </source>
</evidence>
<evidence type="ECO:0000256" key="14">
    <source>
        <dbReference type="RuleBase" id="RU361144"/>
    </source>
</evidence>
<evidence type="ECO:0000256" key="7">
    <source>
        <dbReference type="PIRSR" id="PIRSR601548-11"/>
    </source>
</evidence>
<keyword evidence="14" id="KW-0121">Carboxypeptidase</keyword>
<organism evidence="16 17">
    <name type="scientific">Folsomia candida</name>
    <name type="common">Springtail</name>
    <dbReference type="NCBI Taxonomy" id="158441"/>
    <lineage>
        <taxon>Eukaryota</taxon>
        <taxon>Metazoa</taxon>
        <taxon>Ecdysozoa</taxon>
        <taxon>Arthropoda</taxon>
        <taxon>Hexapoda</taxon>
        <taxon>Collembola</taxon>
        <taxon>Entomobryomorpha</taxon>
        <taxon>Isotomoidea</taxon>
        <taxon>Isotomidae</taxon>
        <taxon>Proisotominae</taxon>
        <taxon>Folsomia</taxon>
    </lineage>
</organism>
<dbReference type="Proteomes" id="UP000198287">
    <property type="component" value="Unassembled WGS sequence"/>
</dbReference>
<dbReference type="EMBL" id="LNIX01000003">
    <property type="protein sequence ID" value="OXA57979.1"/>
    <property type="molecule type" value="Genomic_DNA"/>
</dbReference>
<feature type="glycosylation site" description="N-linked (GlcNAc...) asparagine" evidence="6">
    <location>
        <position position="875"/>
    </location>
</feature>
<feature type="active site" description="Proton acceptor 2" evidence="7">
    <location>
        <position position="1198"/>
    </location>
</feature>
<dbReference type="OMA" id="GMPPEFW"/>
<feature type="active site" description="Proton donor 1" evidence="5">
    <location>
        <position position="1327"/>
    </location>
</feature>
<feature type="binding site" evidence="9">
    <location>
        <position position="1197"/>
    </location>
    <ligand>
        <name>Zn(2+)</name>
        <dbReference type="ChEBI" id="CHEBI:29105"/>
        <label>1</label>
        <note>catalytic</note>
    </ligand>
</feature>
<evidence type="ECO:0000256" key="9">
    <source>
        <dbReference type="PIRSR" id="PIRSR601548-3"/>
    </source>
</evidence>
<feature type="binding site" evidence="8">
    <location>
        <position position="1036"/>
    </location>
    <ligand>
        <name>chloride</name>
        <dbReference type="ChEBI" id="CHEBI:17996"/>
        <label>1</label>
    </ligand>
</feature>
<reference evidence="16 17" key="1">
    <citation type="submission" date="2015-12" db="EMBL/GenBank/DDBJ databases">
        <title>The genome of Folsomia candida.</title>
        <authorList>
            <person name="Faddeeva A."/>
            <person name="Derks M.F."/>
            <person name="Anvar Y."/>
            <person name="Smit S."/>
            <person name="Van Straalen N."/>
            <person name="Roelofs D."/>
        </authorList>
    </citation>
    <scope>NUCLEOTIDE SEQUENCE [LARGE SCALE GENOMIC DNA]</scope>
    <source>
        <strain evidence="16 17">VU population</strain>
        <tissue evidence="16">Whole body</tissue>
    </source>
</reference>
<evidence type="ECO:0000313" key="17">
    <source>
        <dbReference type="Proteomes" id="UP000198287"/>
    </source>
</evidence>
<comment type="cofactor">
    <cofactor evidence="14">
        <name>Zn(2+)</name>
        <dbReference type="ChEBI" id="CHEBI:29105"/>
    </cofactor>
    <text evidence="14">Binds 2 Zn(2+) ions per subunit.</text>
</comment>
<keyword evidence="17" id="KW-1185">Reference proteome</keyword>
<feature type="non-terminal residue" evidence="16">
    <location>
        <position position="1"/>
    </location>
</feature>
<feature type="active site" description="Proton acceptor 1" evidence="7">
    <location>
        <position position="586"/>
    </location>
</feature>
<dbReference type="InterPro" id="IPR001548">
    <property type="entry name" value="Peptidase_M2"/>
</dbReference>
<feature type="binding site" evidence="9">
    <location>
        <position position="1225"/>
    </location>
    <ligand>
        <name>Zn(2+)</name>
        <dbReference type="ChEBI" id="CHEBI:29105"/>
        <label>1</label>
        <note>catalytic</note>
    </ligand>
</feature>
<keyword evidence="14" id="KW-0645">Protease</keyword>
<gene>
    <name evidence="16" type="ORF">Fcan01_07231</name>
</gene>
<evidence type="ECO:0000256" key="2">
    <source>
        <dbReference type="ARBA" id="ARBA00022729"/>
    </source>
</evidence>
<feature type="binding site" evidence="12">
    <location>
        <position position="1201"/>
    </location>
    <ligand>
        <name>Zn(2+)</name>
        <dbReference type="ChEBI" id="CHEBI:29105"/>
        <label>2</label>
        <note>catalytic</note>
    </ligand>
</feature>
<dbReference type="CDD" id="cd06461">
    <property type="entry name" value="M2_ACE"/>
    <property type="match status" value="2"/>
</dbReference>
<evidence type="ECO:0000256" key="3">
    <source>
        <dbReference type="ARBA" id="ARBA00023157"/>
    </source>
</evidence>
<feature type="disulfide bond" evidence="10 13">
    <location>
        <begin position="1166"/>
        <end position="1184"/>
    </location>
</feature>